<dbReference type="InterPro" id="IPR001810">
    <property type="entry name" value="F-box_dom"/>
</dbReference>
<dbReference type="Proteomes" id="UP001064489">
    <property type="component" value="Chromosome 2"/>
</dbReference>
<dbReference type="AlphaFoldDB" id="A0AAD5NHS7"/>
<evidence type="ECO:0000313" key="2">
    <source>
        <dbReference type="EMBL" id="KAI9160059.1"/>
    </source>
</evidence>
<feature type="domain" description="F-box" evidence="1">
    <location>
        <begin position="33"/>
        <end position="73"/>
    </location>
</feature>
<dbReference type="InterPro" id="IPR006527">
    <property type="entry name" value="F-box-assoc_dom_typ1"/>
</dbReference>
<dbReference type="CDD" id="cd22157">
    <property type="entry name" value="F-box_AtFBW1-like"/>
    <property type="match status" value="1"/>
</dbReference>
<evidence type="ECO:0000313" key="3">
    <source>
        <dbReference type="Proteomes" id="UP001064489"/>
    </source>
</evidence>
<reference evidence="2" key="2">
    <citation type="submission" date="2023-02" db="EMBL/GenBank/DDBJ databases">
        <authorList>
            <person name="Swenson N.G."/>
            <person name="Wegrzyn J.L."/>
            <person name="Mcevoy S.L."/>
        </authorList>
    </citation>
    <scope>NUCLEOTIDE SEQUENCE</scope>
    <source>
        <strain evidence="2">91603</strain>
        <tissue evidence="2">Leaf</tissue>
    </source>
</reference>
<gene>
    <name evidence="2" type="ORF">LWI28_004697</name>
</gene>
<dbReference type="SMART" id="SM00256">
    <property type="entry name" value="FBOX"/>
    <property type="match status" value="1"/>
</dbReference>
<evidence type="ECO:0000259" key="1">
    <source>
        <dbReference type="SMART" id="SM00256"/>
    </source>
</evidence>
<comment type="caution">
    <text evidence="2">The sequence shown here is derived from an EMBL/GenBank/DDBJ whole genome shotgun (WGS) entry which is preliminary data.</text>
</comment>
<dbReference type="InterPro" id="IPR036047">
    <property type="entry name" value="F-box-like_dom_sf"/>
</dbReference>
<name>A0AAD5NHS7_ACENE</name>
<dbReference type="InterPro" id="IPR055290">
    <property type="entry name" value="At3g26010-like"/>
</dbReference>
<dbReference type="InterPro" id="IPR017451">
    <property type="entry name" value="F-box-assoc_interact_dom"/>
</dbReference>
<proteinExistence type="predicted"/>
<accession>A0AAD5NHS7</accession>
<dbReference type="PANTHER" id="PTHR35546:SF115">
    <property type="entry name" value="F-BOX DOMAIN-CONTAINING PROTEIN"/>
    <property type="match status" value="1"/>
</dbReference>
<dbReference type="NCBIfam" id="TIGR01640">
    <property type="entry name" value="F_box_assoc_1"/>
    <property type="match status" value="1"/>
</dbReference>
<sequence>MLGSTKRTKTSSNISITISTSSNHQSAAETVANIDDLLTDILLRLPIKSLLKFKSVSKHWLSLITNPNFSLRRTLVPEPISGLFVHGINTSDFDYINLTTTNPSRPPFKSLTFLDSKASILQSCNGLLLCTSCRPGRRNERNRNYCVYNPTTKQYTVLPPFPVSNGVFRAIHGVNLAYDPSKSPDYKVICVRNCDSLQEGHYQIEIYSSKTGPWRKSGGTFIAAAGINFSLGVFWNGAIHWISYWGNNNSLYFNADEEKLHEMSMPAVPDGYGERMVRYFGESRNHLHLIEIYGPCTALFNVYEMERDYSGWFVKYRVDLLSVAAAFPEMIRSNLDPWNLQYYGFWILSIIREDRDKDSYLVVHLTKKAIRYNFNDKSFMKLHDFAPVGSQLESECTLEIGFFDAFHYMESLGYV</sequence>
<keyword evidence="3" id="KW-1185">Reference proteome</keyword>
<reference evidence="2" key="1">
    <citation type="journal article" date="2022" name="Plant J.">
        <title>Strategies of tolerance reflected in two North American maple genomes.</title>
        <authorList>
            <person name="McEvoy S.L."/>
            <person name="Sezen U.U."/>
            <person name="Trouern-Trend A."/>
            <person name="McMahon S.M."/>
            <person name="Schaberg P.G."/>
            <person name="Yang J."/>
            <person name="Wegrzyn J.L."/>
            <person name="Swenson N.G."/>
        </authorList>
    </citation>
    <scope>NUCLEOTIDE SEQUENCE</scope>
    <source>
        <strain evidence="2">91603</strain>
    </source>
</reference>
<dbReference type="EMBL" id="JAJSOW010000106">
    <property type="protein sequence ID" value="KAI9160059.1"/>
    <property type="molecule type" value="Genomic_DNA"/>
</dbReference>
<dbReference type="Pfam" id="PF07734">
    <property type="entry name" value="FBA_1"/>
    <property type="match status" value="1"/>
</dbReference>
<protein>
    <recommendedName>
        <fullName evidence="1">F-box domain-containing protein</fullName>
    </recommendedName>
</protein>
<organism evidence="2 3">
    <name type="scientific">Acer negundo</name>
    <name type="common">Box elder</name>
    <dbReference type="NCBI Taxonomy" id="4023"/>
    <lineage>
        <taxon>Eukaryota</taxon>
        <taxon>Viridiplantae</taxon>
        <taxon>Streptophyta</taxon>
        <taxon>Embryophyta</taxon>
        <taxon>Tracheophyta</taxon>
        <taxon>Spermatophyta</taxon>
        <taxon>Magnoliopsida</taxon>
        <taxon>eudicotyledons</taxon>
        <taxon>Gunneridae</taxon>
        <taxon>Pentapetalae</taxon>
        <taxon>rosids</taxon>
        <taxon>malvids</taxon>
        <taxon>Sapindales</taxon>
        <taxon>Sapindaceae</taxon>
        <taxon>Hippocastanoideae</taxon>
        <taxon>Acereae</taxon>
        <taxon>Acer</taxon>
    </lineage>
</organism>
<dbReference type="PANTHER" id="PTHR35546">
    <property type="entry name" value="F-BOX PROTEIN INTERACTION DOMAIN PROTEIN-RELATED"/>
    <property type="match status" value="1"/>
</dbReference>
<dbReference type="SUPFAM" id="SSF81383">
    <property type="entry name" value="F-box domain"/>
    <property type="match status" value="1"/>
</dbReference>
<dbReference type="Pfam" id="PF00646">
    <property type="entry name" value="F-box"/>
    <property type="match status" value="1"/>
</dbReference>